<dbReference type="EMBL" id="AMGW01000007">
    <property type="protein sequence ID" value="EXJ54690.1"/>
    <property type="molecule type" value="Genomic_DNA"/>
</dbReference>
<dbReference type="InterPro" id="IPR002347">
    <property type="entry name" value="SDR_fam"/>
</dbReference>
<comment type="similarity">
    <text evidence="1">Belongs to the short-chain dehydrogenases/reductases (SDR) family.</text>
</comment>
<dbReference type="PRINTS" id="PR00080">
    <property type="entry name" value="SDRFAMILY"/>
</dbReference>
<organism evidence="3 4">
    <name type="scientific">Cladophialophora yegresii CBS 114405</name>
    <dbReference type="NCBI Taxonomy" id="1182544"/>
    <lineage>
        <taxon>Eukaryota</taxon>
        <taxon>Fungi</taxon>
        <taxon>Dikarya</taxon>
        <taxon>Ascomycota</taxon>
        <taxon>Pezizomycotina</taxon>
        <taxon>Eurotiomycetes</taxon>
        <taxon>Chaetothyriomycetidae</taxon>
        <taxon>Chaetothyriales</taxon>
        <taxon>Herpotrichiellaceae</taxon>
        <taxon>Cladophialophora</taxon>
    </lineage>
</organism>
<dbReference type="InterPro" id="IPR036291">
    <property type="entry name" value="NAD(P)-bd_dom_sf"/>
</dbReference>
<evidence type="ECO:0000313" key="4">
    <source>
        <dbReference type="Proteomes" id="UP000019473"/>
    </source>
</evidence>
<dbReference type="SUPFAM" id="SSF51735">
    <property type="entry name" value="NAD(P)-binding Rossmann-fold domains"/>
    <property type="match status" value="1"/>
</dbReference>
<dbReference type="PRINTS" id="PR00081">
    <property type="entry name" value="GDHRDH"/>
</dbReference>
<evidence type="ECO:0000313" key="3">
    <source>
        <dbReference type="EMBL" id="EXJ54690.1"/>
    </source>
</evidence>
<dbReference type="VEuPathDB" id="FungiDB:A1O7_10031"/>
<dbReference type="AlphaFoldDB" id="W9VNU8"/>
<name>W9VNU8_9EURO</name>
<reference evidence="3 4" key="1">
    <citation type="submission" date="2013-03" db="EMBL/GenBank/DDBJ databases">
        <title>The Genome Sequence of Cladophialophora yegresii CBS 114405.</title>
        <authorList>
            <consortium name="The Broad Institute Genomics Platform"/>
            <person name="Cuomo C."/>
            <person name="de Hoog S."/>
            <person name="Gorbushina A."/>
            <person name="Walker B."/>
            <person name="Young S.K."/>
            <person name="Zeng Q."/>
            <person name="Gargeya S."/>
            <person name="Fitzgerald M."/>
            <person name="Haas B."/>
            <person name="Abouelleil A."/>
            <person name="Allen A.W."/>
            <person name="Alvarado L."/>
            <person name="Arachchi H.M."/>
            <person name="Berlin A.M."/>
            <person name="Chapman S.B."/>
            <person name="Gainer-Dewar J."/>
            <person name="Goldberg J."/>
            <person name="Griggs A."/>
            <person name="Gujja S."/>
            <person name="Hansen M."/>
            <person name="Howarth C."/>
            <person name="Imamovic A."/>
            <person name="Ireland A."/>
            <person name="Larimer J."/>
            <person name="McCowan C."/>
            <person name="Murphy C."/>
            <person name="Pearson M."/>
            <person name="Poon T.W."/>
            <person name="Priest M."/>
            <person name="Roberts A."/>
            <person name="Saif S."/>
            <person name="Shea T."/>
            <person name="Sisk P."/>
            <person name="Sykes S."/>
            <person name="Wortman J."/>
            <person name="Nusbaum C."/>
            <person name="Birren B."/>
        </authorList>
    </citation>
    <scope>NUCLEOTIDE SEQUENCE [LARGE SCALE GENOMIC DNA]</scope>
    <source>
        <strain evidence="3 4">CBS 114405</strain>
    </source>
</reference>
<dbReference type="PANTHER" id="PTHR43639">
    <property type="entry name" value="OXIDOREDUCTASE, SHORT-CHAIN DEHYDROGENASE/REDUCTASE FAMILY (AFU_ORTHOLOGUE AFUA_5G02870)"/>
    <property type="match status" value="1"/>
</dbReference>
<dbReference type="Pfam" id="PF13561">
    <property type="entry name" value="adh_short_C2"/>
    <property type="match status" value="1"/>
</dbReference>
<sequence>MINEVVSTLGRIDVLVHIAGIYPFGPLPGQSAQEYKRVMSVNMDSAFYLTRAVLPHTQKAGYGRIINTASGTTSHPEAGLAVCAASKSAVVAFTRATATEAGPGVTANVVAPGSVVTETTWSSPHAKPIFDKAVERQCVERYGQPTDVAQMISFIASPAAELITGQRFHVSGGMIFN</sequence>
<dbReference type="Gene3D" id="3.40.50.720">
    <property type="entry name" value="NAD(P)-binding Rossmann-like Domain"/>
    <property type="match status" value="1"/>
</dbReference>
<dbReference type="PANTHER" id="PTHR43639:SF1">
    <property type="entry name" value="SHORT-CHAIN DEHYDROGENASE_REDUCTASE FAMILY PROTEIN"/>
    <property type="match status" value="1"/>
</dbReference>
<evidence type="ECO:0008006" key="5">
    <source>
        <dbReference type="Google" id="ProtNLM"/>
    </source>
</evidence>
<protein>
    <recommendedName>
        <fullName evidence="5">3-oxoacyl-[acyl-carrier protein] reductase</fullName>
    </recommendedName>
</protein>
<keyword evidence="4" id="KW-1185">Reference proteome</keyword>
<dbReference type="GO" id="GO:0016491">
    <property type="term" value="F:oxidoreductase activity"/>
    <property type="evidence" value="ECO:0007669"/>
    <property type="project" value="UniProtKB-KW"/>
</dbReference>
<dbReference type="HOGENOM" id="CLU_010194_1_2_1"/>
<dbReference type="Proteomes" id="UP000019473">
    <property type="component" value="Unassembled WGS sequence"/>
</dbReference>
<evidence type="ECO:0000256" key="1">
    <source>
        <dbReference type="ARBA" id="ARBA00006484"/>
    </source>
</evidence>
<dbReference type="OrthoDB" id="47007at2759"/>
<dbReference type="CDD" id="cd05233">
    <property type="entry name" value="SDR_c"/>
    <property type="match status" value="1"/>
</dbReference>
<dbReference type="STRING" id="1182544.W9VNU8"/>
<proteinExistence type="inferred from homology"/>
<comment type="caution">
    <text evidence="3">The sequence shown here is derived from an EMBL/GenBank/DDBJ whole genome shotgun (WGS) entry which is preliminary data.</text>
</comment>
<gene>
    <name evidence="3" type="ORF">A1O7_10031</name>
</gene>
<dbReference type="RefSeq" id="XP_007762205.1">
    <property type="nucleotide sequence ID" value="XM_007764015.1"/>
</dbReference>
<dbReference type="eggNOG" id="KOG0725">
    <property type="taxonomic scope" value="Eukaryota"/>
</dbReference>
<dbReference type="GeneID" id="19184590"/>
<evidence type="ECO:0000256" key="2">
    <source>
        <dbReference type="ARBA" id="ARBA00023002"/>
    </source>
</evidence>
<accession>W9VNU8</accession>
<keyword evidence="2" id="KW-0560">Oxidoreductase</keyword>